<dbReference type="RefSeq" id="WP_245744297.1">
    <property type="nucleotide sequence ID" value="NZ_FNCC01000013.1"/>
</dbReference>
<dbReference type="InterPro" id="IPR036890">
    <property type="entry name" value="HATPase_C_sf"/>
</dbReference>
<reference evidence="13" key="1">
    <citation type="submission" date="2016-10" db="EMBL/GenBank/DDBJ databases">
        <authorList>
            <person name="Varghese N."/>
            <person name="Submissions S."/>
        </authorList>
    </citation>
    <scope>NUCLEOTIDE SEQUENCE [LARGE SCALE GENOMIC DNA]</scope>
    <source>
        <strain evidence="13">CGMCC 4.3506</strain>
    </source>
</reference>
<keyword evidence="6" id="KW-0812">Transmembrane</keyword>
<dbReference type="Gene3D" id="3.30.565.10">
    <property type="entry name" value="Histidine kinase-like ATPase, C-terminal domain"/>
    <property type="match status" value="1"/>
</dbReference>
<dbReference type="EMBL" id="FNCC01000013">
    <property type="protein sequence ID" value="SDG93172.1"/>
    <property type="molecule type" value="Genomic_DNA"/>
</dbReference>
<keyword evidence="10" id="KW-0472">Membrane</keyword>
<dbReference type="PRINTS" id="PR00344">
    <property type="entry name" value="BCTRLSENSOR"/>
</dbReference>
<dbReference type="GO" id="GO:0016020">
    <property type="term" value="C:membrane"/>
    <property type="evidence" value="ECO:0007669"/>
    <property type="project" value="UniProtKB-SubCell"/>
</dbReference>
<dbReference type="InterPro" id="IPR004358">
    <property type="entry name" value="Sig_transdc_His_kin-like_C"/>
</dbReference>
<dbReference type="InterPro" id="IPR003594">
    <property type="entry name" value="HATPase_dom"/>
</dbReference>
<dbReference type="SUPFAM" id="SSF55874">
    <property type="entry name" value="ATPase domain of HSP90 chaperone/DNA topoisomerase II/histidine kinase"/>
    <property type="match status" value="1"/>
</dbReference>
<organism evidence="12 13">
    <name type="scientific">Lentzea fradiae</name>
    <dbReference type="NCBI Taxonomy" id="200378"/>
    <lineage>
        <taxon>Bacteria</taxon>
        <taxon>Bacillati</taxon>
        <taxon>Actinomycetota</taxon>
        <taxon>Actinomycetes</taxon>
        <taxon>Pseudonocardiales</taxon>
        <taxon>Pseudonocardiaceae</taxon>
        <taxon>Lentzea</taxon>
    </lineage>
</organism>
<dbReference type="PROSITE" id="PS50109">
    <property type="entry name" value="HIS_KIN"/>
    <property type="match status" value="1"/>
</dbReference>
<keyword evidence="9" id="KW-0902">Two-component regulatory system</keyword>
<keyword evidence="13" id="KW-1185">Reference proteome</keyword>
<keyword evidence="8" id="KW-1133">Transmembrane helix</keyword>
<feature type="domain" description="Histidine kinase" evidence="11">
    <location>
        <begin position="1"/>
        <end position="139"/>
    </location>
</feature>
<evidence type="ECO:0000256" key="7">
    <source>
        <dbReference type="ARBA" id="ARBA00022777"/>
    </source>
</evidence>
<keyword evidence="5" id="KW-0808">Transferase</keyword>
<evidence type="ECO:0000256" key="6">
    <source>
        <dbReference type="ARBA" id="ARBA00022692"/>
    </source>
</evidence>
<comment type="catalytic activity">
    <reaction evidence="1">
        <text>ATP + protein L-histidine = ADP + protein N-phospho-L-histidine.</text>
        <dbReference type="EC" id="2.7.13.3"/>
    </reaction>
</comment>
<evidence type="ECO:0000256" key="5">
    <source>
        <dbReference type="ARBA" id="ARBA00022679"/>
    </source>
</evidence>
<dbReference type="Proteomes" id="UP000199623">
    <property type="component" value="Unassembled WGS sequence"/>
</dbReference>
<dbReference type="SMART" id="SM00387">
    <property type="entry name" value="HATPase_c"/>
    <property type="match status" value="1"/>
</dbReference>
<name>A0A1G7Y9Q1_9PSEU</name>
<dbReference type="InterPro" id="IPR050428">
    <property type="entry name" value="TCS_sensor_his_kinase"/>
</dbReference>
<evidence type="ECO:0000259" key="11">
    <source>
        <dbReference type="PROSITE" id="PS50109"/>
    </source>
</evidence>
<evidence type="ECO:0000313" key="13">
    <source>
        <dbReference type="Proteomes" id="UP000199623"/>
    </source>
</evidence>
<dbReference type="GO" id="GO:0000160">
    <property type="term" value="P:phosphorelay signal transduction system"/>
    <property type="evidence" value="ECO:0007669"/>
    <property type="project" value="UniProtKB-KW"/>
</dbReference>
<gene>
    <name evidence="12" type="ORF">SAMN05216553_113172</name>
</gene>
<evidence type="ECO:0000313" key="12">
    <source>
        <dbReference type="EMBL" id="SDG93172.1"/>
    </source>
</evidence>
<evidence type="ECO:0000256" key="8">
    <source>
        <dbReference type="ARBA" id="ARBA00022989"/>
    </source>
</evidence>
<dbReference type="PANTHER" id="PTHR45436:SF5">
    <property type="entry name" value="SENSOR HISTIDINE KINASE TRCS"/>
    <property type="match status" value="1"/>
</dbReference>
<dbReference type="AlphaFoldDB" id="A0A1G7Y9Q1"/>
<accession>A0A1G7Y9Q1</accession>
<dbReference type="Pfam" id="PF02518">
    <property type="entry name" value="HATPase_c"/>
    <property type="match status" value="1"/>
</dbReference>
<dbReference type="PANTHER" id="PTHR45436">
    <property type="entry name" value="SENSOR HISTIDINE KINASE YKOH"/>
    <property type="match status" value="1"/>
</dbReference>
<proteinExistence type="predicted"/>
<dbReference type="STRING" id="200378.SAMN05216553_113172"/>
<evidence type="ECO:0000256" key="1">
    <source>
        <dbReference type="ARBA" id="ARBA00000085"/>
    </source>
</evidence>
<evidence type="ECO:0000256" key="2">
    <source>
        <dbReference type="ARBA" id="ARBA00004370"/>
    </source>
</evidence>
<evidence type="ECO:0000256" key="9">
    <source>
        <dbReference type="ARBA" id="ARBA00023012"/>
    </source>
</evidence>
<keyword evidence="7 12" id="KW-0418">Kinase</keyword>
<evidence type="ECO:0000256" key="10">
    <source>
        <dbReference type="ARBA" id="ARBA00023136"/>
    </source>
</evidence>
<evidence type="ECO:0000256" key="3">
    <source>
        <dbReference type="ARBA" id="ARBA00012438"/>
    </source>
</evidence>
<comment type="subcellular location">
    <subcellularLocation>
        <location evidence="2">Membrane</location>
    </subcellularLocation>
</comment>
<dbReference type="InterPro" id="IPR005467">
    <property type="entry name" value="His_kinase_dom"/>
</dbReference>
<dbReference type="GO" id="GO:0004673">
    <property type="term" value="F:protein histidine kinase activity"/>
    <property type="evidence" value="ECO:0007669"/>
    <property type="project" value="UniProtKB-EC"/>
</dbReference>
<evidence type="ECO:0000256" key="4">
    <source>
        <dbReference type="ARBA" id="ARBA00022553"/>
    </source>
</evidence>
<sequence length="144" mass="15070">MSEAADARADDIARKNLALRQEDEASAPVHGDRTLLARMVQNVIDNAVVHNQHDGWVRIATSGGDLVVETGGPVLHQDQADRLIEPFQRLGADRTGSENGSGLGLSIVAAVAEAHGGRLRLGARSGGGLRVTISLPTAEKPVLA</sequence>
<dbReference type="EC" id="2.7.13.3" evidence="3"/>
<protein>
    <recommendedName>
        <fullName evidence="3">histidine kinase</fullName>
        <ecNumber evidence="3">2.7.13.3</ecNumber>
    </recommendedName>
</protein>
<keyword evidence="4" id="KW-0597">Phosphoprotein</keyword>
<dbReference type="CDD" id="cd00075">
    <property type="entry name" value="HATPase"/>
    <property type="match status" value="1"/>
</dbReference>